<dbReference type="NCBIfam" id="TIGR00077">
    <property type="entry name" value="lspA"/>
    <property type="match status" value="1"/>
</dbReference>
<dbReference type="PANTHER" id="PTHR33695:SF1">
    <property type="entry name" value="LIPOPROTEIN SIGNAL PEPTIDASE"/>
    <property type="match status" value="1"/>
</dbReference>
<dbReference type="InterPro" id="IPR001872">
    <property type="entry name" value="Peptidase_A8"/>
</dbReference>
<dbReference type="Proteomes" id="UP000536685">
    <property type="component" value="Unassembled WGS sequence"/>
</dbReference>
<evidence type="ECO:0000256" key="6">
    <source>
        <dbReference type="ARBA" id="ARBA00022801"/>
    </source>
</evidence>
<comment type="similarity">
    <text evidence="1 9 10">Belongs to the peptidase A8 family.</text>
</comment>
<gene>
    <name evidence="9" type="primary">lspA</name>
    <name evidence="11" type="ORF">HD599_003061</name>
</gene>
<protein>
    <recommendedName>
        <fullName evidence="9">Lipoprotein signal peptidase</fullName>
        <ecNumber evidence="9">3.4.23.36</ecNumber>
    </recommendedName>
    <alternativeName>
        <fullName evidence="9">Prolipoprotein signal peptidase</fullName>
    </alternativeName>
    <alternativeName>
        <fullName evidence="9">Signal peptidase II</fullName>
        <shortName evidence="9">SPase II</shortName>
    </alternativeName>
</protein>
<evidence type="ECO:0000256" key="8">
    <source>
        <dbReference type="ARBA" id="ARBA00023136"/>
    </source>
</evidence>
<dbReference type="GO" id="GO:0004190">
    <property type="term" value="F:aspartic-type endopeptidase activity"/>
    <property type="evidence" value="ECO:0007669"/>
    <property type="project" value="UniProtKB-UniRule"/>
</dbReference>
<evidence type="ECO:0000256" key="5">
    <source>
        <dbReference type="ARBA" id="ARBA00022750"/>
    </source>
</evidence>
<keyword evidence="6 9" id="KW-0378">Hydrolase</keyword>
<dbReference type="GO" id="GO:0005886">
    <property type="term" value="C:plasma membrane"/>
    <property type="evidence" value="ECO:0007669"/>
    <property type="project" value="UniProtKB-SubCell"/>
</dbReference>
<comment type="catalytic activity">
    <reaction evidence="9">
        <text>Release of signal peptides from bacterial membrane prolipoproteins. Hydrolyzes -Xaa-Yaa-Zaa-|-(S,diacylglyceryl)Cys-, in which Xaa is hydrophobic (preferably Leu), and Yaa (Ala or Ser) and Zaa (Gly or Ala) have small, neutral side chains.</text>
        <dbReference type="EC" id="3.4.23.36"/>
    </reaction>
</comment>
<evidence type="ECO:0000256" key="7">
    <source>
        <dbReference type="ARBA" id="ARBA00022989"/>
    </source>
</evidence>
<evidence type="ECO:0000313" key="11">
    <source>
        <dbReference type="EMBL" id="MBB5844738.1"/>
    </source>
</evidence>
<sequence>MTETTPAPAPRRLFWAVVLIAVVVILLDQGSKWWAESALGNGEVVPFIGDLIRFVLVYNPGAAFSIGTEYTWIFAILTGLAVILIAWYARRVTSVGWMVALGLLLGGATTHLGDRLFRDPGFGRGHVVDFIAYADFFIGNVADIAIFVGAVMLVLLTLMGRPVSITTTPKASTSASDETPVD</sequence>
<reference evidence="11 12" key="1">
    <citation type="submission" date="2020-08" db="EMBL/GenBank/DDBJ databases">
        <title>Sequencing the genomes of 1000 actinobacteria strains.</title>
        <authorList>
            <person name="Klenk H.-P."/>
        </authorList>
    </citation>
    <scope>NUCLEOTIDE SEQUENCE [LARGE SCALE GENOMIC DNA]</scope>
    <source>
        <strain evidence="11 12">DSM 105784</strain>
    </source>
</reference>
<evidence type="ECO:0000256" key="1">
    <source>
        <dbReference type="ARBA" id="ARBA00006139"/>
    </source>
</evidence>
<keyword evidence="8 9" id="KW-0472">Membrane</keyword>
<feature type="transmembrane region" description="Helical" evidence="9">
    <location>
        <begin position="95"/>
        <end position="113"/>
    </location>
</feature>
<accession>A0A841AR12</accession>
<feature type="transmembrane region" description="Helical" evidence="9">
    <location>
        <begin position="70"/>
        <end position="88"/>
    </location>
</feature>
<name>A0A841AR12_9MICO</name>
<feature type="transmembrane region" description="Helical" evidence="9">
    <location>
        <begin position="12"/>
        <end position="27"/>
    </location>
</feature>
<comment type="pathway">
    <text evidence="9">Protein modification; lipoprotein biosynthesis (signal peptide cleavage).</text>
</comment>
<dbReference type="AlphaFoldDB" id="A0A841AR12"/>
<keyword evidence="4 9" id="KW-0812">Transmembrane</keyword>
<dbReference type="PRINTS" id="PR00781">
    <property type="entry name" value="LIPOSIGPTASE"/>
</dbReference>
<dbReference type="GO" id="GO:0006508">
    <property type="term" value="P:proteolysis"/>
    <property type="evidence" value="ECO:0007669"/>
    <property type="project" value="UniProtKB-KW"/>
</dbReference>
<comment type="function">
    <text evidence="9">This protein specifically catalyzes the removal of signal peptides from prolipoproteins.</text>
</comment>
<organism evidence="11 12">
    <name type="scientific">Conyzicola lurida</name>
    <dbReference type="NCBI Taxonomy" id="1172621"/>
    <lineage>
        <taxon>Bacteria</taxon>
        <taxon>Bacillati</taxon>
        <taxon>Actinomycetota</taxon>
        <taxon>Actinomycetes</taxon>
        <taxon>Micrococcales</taxon>
        <taxon>Microbacteriaceae</taxon>
        <taxon>Conyzicola</taxon>
    </lineage>
</organism>
<comment type="subcellular location">
    <subcellularLocation>
        <location evidence="9">Cell membrane</location>
        <topology evidence="9">Multi-pass membrane protein</topology>
    </subcellularLocation>
</comment>
<dbReference type="Pfam" id="PF01252">
    <property type="entry name" value="Peptidase_A8"/>
    <property type="match status" value="1"/>
</dbReference>
<dbReference type="EMBL" id="JACHMJ010000001">
    <property type="protein sequence ID" value="MBB5844738.1"/>
    <property type="molecule type" value="Genomic_DNA"/>
</dbReference>
<dbReference type="EC" id="3.4.23.36" evidence="9"/>
<evidence type="ECO:0000313" key="12">
    <source>
        <dbReference type="Proteomes" id="UP000536685"/>
    </source>
</evidence>
<feature type="active site" evidence="9">
    <location>
        <position position="143"/>
    </location>
</feature>
<keyword evidence="3 9" id="KW-0645">Protease</keyword>
<feature type="active site" evidence="9">
    <location>
        <position position="129"/>
    </location>
</feature>
<dbReference type="PANTHER" id="PTHR33695">
    <property type="entry name" value="LIPOPROTEIN SIGNAL PEPTIDASE"/>
    <property type="match status" value="1"/>
</dbReference>
<dbReference type="RefSeq" id="WP_184239183.1">
    <property type="nucleotide sequence ID" value="NZ_JACHMJ010000001.1"/>
</dbReference>
<evidence type="ECO:0000256" key="10">
    <source>
        <dbReference type="RuleBase" id="RU004181"/>
    </source>
</evidence>
<evidence type="ECO:0000256" key="2">
    <source>
        <dbReference type="ARBA" id="ARBA00022475"/>
    </source>
</evidence>
<proteinExistence type="inferred from homology"/>
<comment type="caution">
    <text evidence="11">The sequence shown here is derived from an EMBL/GenBank/DDBJ whole genome shotgun (WGS) entry which is preliminary data.</text>
</comment>
<dbReference type="HAMAP" id="MF_00161">
    <property type="entry name" value="LspA"/>
    <property type="match status" value="1"/>
</dbReference>
<keyword evidence="5 9" id="KW-0064">Aspartyl protease</keyword>
<evidence type="ECO:0000256" key="3">
    <source>
        <dbReference type="ARBA" id="ARBA00022670"/>
    </source>
</evidence>
<keyword evidence="7 9" id="KW-1133">Transmembrane helix</keyword>
<feature type="transmembrane region" description="Helical" evidence="9">
    <location>
        <begin position="133"/>
        <end position="156"/>
    </location>
</feature>
<keyword evidence="2 9" id="KW-1003">Cell membrane</keyword>
<keyword evidence="12" id="KW-1185">Reference proteome</keyword>
<dbReference type="UniPathway" id="UPA00665"/>
<evidence type="ECO:0000256" key="9">
    <source>
        <dbReference type="HAMAP-Rule" id="MF_00161"/>
    </source>
</evidence>
<evidence type="ECO:0000256" key="4">
    <source>
        <dbReference type="ARBA" id="ARBA00022692"/>
    </source>
</evidence>